<evidence type="ECO:0000313" key="1">
    <source>
        <dbReference type="EMBL" id="MBO0414736.1"/>
    </source>
</evidence>
<gene>
    <name evidence="1" type="ORF">J1C50_04365</name>
</gene>
<dbReference type="EMBL" id="JAFLRD010000003">
    <property type="protein sequence ID" value="MBO0414736.1"/>
    <property type="molecule type" value="Genomic_DNA"/>
</dbReference>
<dbReference type="Pfam" id="PF23840">
    <property type="entry name" value="Phage_tail_terminator"/>
    <property type="match status" value="1"/>
</dbReference>
<keyword evidence="2" id="KW-1185">Reference proteome</keyword>
<protein>
    <recommendedName>
        <fullName evidence="3">DUF3168 domain-containing protein</fullName>
    </recommendedName>
</protein>
<comment type="caution">
    <text evidence="1">The sequence shown here is derived from an EMBL/GenBank/DDBJ whole genome shotgun (WGS) entry which is preliminary data.</text>
</comment>
<evidence type="ECO:0000313" key="2">
    <source>
        <dbReference type="Proteomes" id="UP000664349"/>
    </source>
</evidence>
<name>A0ABS3GI55_9NEIS</name>
<dbReference type="InterPro" id="IPR056912">
    <property type="entry name" value="Phage_JBD30_tail_term-like"/>
</dbReference>
<organism evidence="1 2">
    <name type="scientific">Chromobacterium haemolyticum</name>
    <dbReference type="NCBI Taxonomy" id="394935"/>
    <lineage>
        <taxon>Bacteria</taxon>
        <taxon>Pseudomonadati</taxon>
        <taxon>Pseudomonadota</taxon>
        <taxon>Betaproteobacteria</taxon>
        <taxon>Neisseriales</taxon>
        <taxon>Chromobacteriaceae</taxon>
        <taxon>Chromobacterium</taxon>
    </lineage>
</organism>
<evidence type="ECO:0008006" key="3">
    <source>
        <dbReference type="Google" id="ProtNLM"/>
    </source>
</evidence>
<dbReference type="Proteomes" id="UP000664349">
    <property type="component" value="Unassembled WGS sequence"/>
</dbReference>
<reference evidence="1 2" key="1">
    <citation type="submission" date="2021-03" db="EMBL/GenBank/DDBJ databases">
        <title>First Case of infection caused by Chromobacterium haemolyticum derived from water in China.</title>
        <authorList>
            <person name="Chen J."/>
            <person name="Liu C."/>
        </authorList>
    </citation>
    <scope>NUCLEOTIDE SEQUENCE [LARGE SCALE GENOMIC DNA]</scope>
    <source>
        <strain evidence="1 2">WJ-5</strain>
    </source>
</reference>
<accession>A0ABS3GI55</accession>
<sequence length="140" mass="15528">MMRPNHLALGAHLVARLRAEITGVRTIEQRGEMDDLSSGSQISPALYVIYQRDVLPSDSQSADAHNLIQQYWLVVAVMQGNNAAAFDKAGQLLAQVRDALLGWSPDFSYYDKLKAATPPPALYQDGFGYYPLLFTSDFYA</sequence>
<proteinExistence type="predicted"/>